<feature type="transmembrane region" description="Helical" evidence="8">
    <location>
        <begin position="189"/>
        <end position="212"/>
    </location>
</feature>
<keyword evidence="7 8" id="KW-0472">Membrane</keyword>
<comment type="similarity">
    <text evidence="2">Belongs to the tellurite-resistance/dicarboxylate transporter (TDT) family.</text>
</comment>
<dbReference type="InterPro" id="IPR004695">
    <property type="entry name" value="SLAC1/Mae1/Ssu1/TehA"/>
</dbReference>
<organism evidence="9 10">
    <name type="scientific">Actinomadura fulvescens</name>
    <dbReference type="NCBI Taxonomy" id="46160"/>
    <lineage>
        <taxon>Bacteria</taxon>
        <taxon>Bacillati</taxon>
        <taxon>Actinomycetota</taxon>
        <taxon>Actinomycetes</taxon>
        <taxon>Streptosporangiales</taxon>
        <taxon>Thermomonosporaceae</taxon>
        <taxon>Actinomadura</taxon>
    </lineage>
</organism>
<name>A0ABP6CQ21_9ACTN</name>
<dbReference type="PANTHER" id="PTHR31686">
    <property type="match status" value="1"/>
</dbReference>
<dbReference type="CDD" id="cd09320">
    <property type="entry name" value="TDT_like_2"/>
    <property type="match status" value="1"/>
</dbReference>
<proteinExistence type="inferred from homology"/>
<evidence type="ECO:0000256" key="5">
    <source>
        <dbReference type="ARBA" id="ARBA00022692"/>
    </source>
</evidence>
<feature type="transmembrane region" description="Helical" evidence="8">
    <location>
        <begin position="61"/>
        <end position="85"/>
    </location>
</feature>
<evidence type="ECO:0000256" key="2">
    <source>
        <dbReference type="ARBA" id="ARBA00008566"/>
    </source>
</evidence>
<feature type="transmembrane region" description="Helical" evidence="8">
    <location>
        <begin position="158"/>
        <end position="177"/>
    </location>
</feature>
<evidence type="ECO:0000256" key="1">
    <source>
        <dbReference type="ARBA" id="ARBA00004651"/>
    </source>
</evidence>
<evidence type="ECO:0000313" key="9">
    <source>
        <dbReference type="EMBL" id="GAA2622242.1"/>
    </source>
</evidence>
<keyword evidence="5 8" id="KW-0812">Transmembrane</keyword>
<feature type="transmembrane region" description="Helical" evidence="8">
    <location>
        <begin position="269"/>
        <end position="289"/>
    </location>
</feature>
<accession>A0ABP6CQ21</accession>
<keyword evidence="10" id="KW-1185">Reference proteome</keyword>
<comment type="subcellular location">
    <subcellularLocation>
        <location evidence="1">Cell membrane</location>
        <topology evidence="1">Multi-pass membrane protein</topology>
    </subcellularLocation>
</comment>
<dbReference type="EMBL" id="BAAATD010000010">
    <property type="protein sequence ID" value="GAA2622242.1"/>
    <property type="molecule type" value="Genomic_DNA"/>
</dbReference>
<dbReference type="Pfam" id="PF03595">
    <property type="entry name" value="SLAC1"/>
    <property type="match status" value="1"/>
</dbReference>
<keyword evidence="4" id="KW-1003">Cell membrane</keyword>
<dbReference type="InterPro" id="IPR051629">
    <property type="entry name" value="Sulfite_efflux_TDT"/>
</dbReference>
<feature type="transmembrane region" description="Helical" evidence="8">
    <location>
        <begin position="97"/>
        <end position="116"/>
    </location>
</feature>
<dbReference type="Proteomes" id="UP001501509">
    <property type="component" value="Unassembled WGS sequence"/>
</dbReference>
<evidence type="ECO:0000256" key="6">
    <source>
        <dbReference type="ARBA" id="ARBA00022989"/>
    </source>
</evidence>
<gene>
    <name evidence="9" type="ORF">GCM10010411_67840</name>
</gene>
<evidence type="ECO:0000256" key="8">
    <source>
        <dbReference type="SAM" id="Phobius"/>
    </source>
</evidence>
<evidence type="ECO:0000313" key="10">
    <source>
        <dbReference type="Proteomes" id="UP001501509"/>
    </source>
</evidence>
<keyword evidence="6 8" id="KW-1133">Transmembrane helix</keyword>
<protein>
    <submittedName>
        <fullName evidence="9">TDT family transporter</fullName>
    </submittedName>
</protein>
<feature type="transmembrane region" description="Helical" evidence="8">
    <location>
        <begin position="128"/>
        <end position="146"/>
    </location>
</feature>
<evidence type="ECO:0000256" key="3">
    <source>
        <dbReference type="ARBA" id="ARBA00022448"/>
    </source>
</evidence>
<feature type="transmembrane region" description="Helical" evidence="8">
    <location>
        <begin position="232"/>
        <end position="257"/>
    </location>
</feature>
<sequence>MGTAIVANGAEALPVQVPGLHVFAVVVWMSSFALLIMVTAARAVHLVRYRDEARTDPSTAVFYGCPPMALIAVGYGTLVLGPGVIGDTAAVWTDAVLWTAGTLYSLAVAFGVPYLMISRPRTEADPTWLLPVVAPMVAAALGPALVPHLPAGEPRVLMVYACYAMFGGSLLATLMILPGVWSRLTHDRTFTITLVPTLFLVLGPLGQSVTAVNQLADAAPAAAITPQYADAMAAFAVLYGIPVIGFTLLWLAVAAAASVRALRDGMPFAMTWWAYTFPLGTCVTGASALARRLELGALTAIAAGLYVLLLGAWAIVATRTLRGVITGQLLPAVTSGRPSRGSSRPS</sequence>
<dbReference type="InterPro" id="IPR038665">
    <property type="entry name" value="Voltage-dep_anion_channel_sf"/>
</dbReference>
<evidence type="ECO:0000256" key="7">
    <source>
        <dbReference type="ARBA" id="ARBA00023136"/>
    </source>
</evidence>
<dbReference type="Gene3D" id="1.50.10.150">
    <property type="entry name" value="Voltage-dependent anion channel"/>
    <property type="match status" value="1"/>
</dbReference>
<keyword evidence="3" id="KW-0813">Transport</keyword>
<dbReference type="PANTHER" id="PTHR31686:SF1">
    <property type="entry name" value="SULFITE EFFLUX PUMP SSU1"/>
    <property type="match status" value="1"/>
</dbReference>
<feature type="transmembrane region" description="Helical" evidence="8">
    <location>
        <begin position="20"/>
        <end position="40"/>
    </location>
</feature>
<comment type="caution">
    <text evidence="9">The sequence shown here is derived from an EMBL/GenBank/DDBJ whole genome shotgun (WGS) entry which is preliminary data.</text>
</comment>
<reference evidence="10" key="1">
    <citation type="journal article" date="2019" name="Int. J. Syst. Evol. Microbiol.">
        <title>The Global Catalogue of Microorganisms (GCM) 10K type strain sequencing project: providing services to taxonomists for standard genome sequencing and annotation.</title>
        <authorList>
            <consortium name="The Broad Institute Genomics Platform"/>
            <consortium name="The Broad Institute Genome Sequencing Center for Infectious Disease"/>
            <person name="Wu L."/>
            <person name="Ma J."/>
        </authorList>
    </citation>
    <scope>NUCLEOTIDE SEQUENCE [LARGE SCALE GENOMIC DNA]</scope>
    <source>
        <strain evidence="10">JCM 6833</strain>
    </source>
</reference>
<evidence type="ECO:0000256" key="4">
    <source>
        <dbReference type="ARBA" id="ARBA00022475"/>
    </source>
</evidence>
<feature type="transmembrane region" description="Helical" evidence="8">
    <location>
        <begin position="295"/>
        <end position="316"/>
    </location>
</feature>